<keyword evidence="1" id="KW-0472">Membrane</keyword>
<protein>
    <submittedName>
        <fullName evidence="2">Uncharacterized protein</fullName>
    </submittedName>
</protein>
<keyword evidence="3" id="KW-1185">Reference proteome</keyword>
<accession>A0A6P1SX83</accession>
<gene>
    <name evidence="2" type="ORF">GO499_02555</name>
</gene>
<feature type="transmembrane region" description="Helical" evidence="1">
    <location>
        <begin position="25"/>
        <end position="45"/>
    </location>
</feature>
<keyword evidence="1" id="KW-0812">Transmembrane</keyword>
<dbReference type="RefSeq" id="WP_161860716.1">
    <property type="nucleotide sequence ID" value="NZ_CP046620.1"/>
</dbReference>
<reference evidence="2 3" key="1">
    <citation type="submission" date="2019-12" db="EMBL/GenBank/DDBJ databases">
        <title>Complete genome sequence of Algicella marina strain 9Alg 56(T) isolated from the red alga Tichocarpus crinitus.</title>
        <authorList>
            <person name="Kim S.-G."/>
            <person name="Nedashkovskaya O.I."/>
        </authorList>
    </citation>
    <scope>NUCLEOTIDE SEQUENCE [LARGE SCALE GENOMIC DNA]</scope>
    <source>
        <strain evidence="2 3">9Alg 56</strain>
    </source>
</reference>
<evidence type="ECO:0000313" key="2">
    <source>
        <dbReference type="EMBL" id="QHQ34145.1"/>
    </source>
</evidence>
<dbReference type="AlphaFoldDB" id="A0A6P1SX83"/>
<evidence type="ECO:0000256" key="1">
    <source>
        <dbReference type="SAM" id="Phobius"/>
    </source>
</evidence>
<proteinExistence type="predicted"/>
<dbReference type="EMBL" id="CP046620">
    <property type="protein sequence ID" value="QHQ34145.1"/>
    <property type="molecule type" value="Genomic_DNA"/>
</dbReference>
<organism evidence="2 3">
    <name type="scientific">Algicella marina</name>
    <dbReference type="NCBI Taxonomy" id="2683284"/>
    <lineage>
        <taxon>Bacteria</taxon>
        <taxon>Pseudomonadati</taxon>
        <taxon>Pseudomonadota</taxon>
        <taxon>Alphaproteobacteria</taxon>
        <taxon>Rhodobacterales</taxon>
        <taxon>Paracoccaceae</taxon>
        <taxon>Algicella</taxon>
    </lineage>
</organism>
<sequence>MPIAAFFVLIAGGIAVAILYPHLRIAVLAVLAVAGGGLAAYFLLADINATPRAERIEADEVQLADIVLTEERGYSVLAGRVTNASQDWTLSNFGLRIRLYDCPTVETQLTECTVVAEDRGRARVTVPPGQSRAFRTVWRFPDIPILEGILVTDWSVTDAAVPN</sequence>
<dbReference type="KEGG" id="amaq:GO499_02555"/>
<name>A0A6P1SX83_9RHOB</name>
<dbReference type="Proteomes" id="UP000464495">
    <property type="component" value="Chromosome"/>
</dbReference>
<keyword evidence="1" id="KW-1133">Transmembrane helix</keyword>
<evidence type="ECO:0000313" key="3">
    <source>
        <dbReference type="Proteomes" id="UP000464495"/>
    </source>
</evidence>